<evidence type="ECO:0000313" key="4">
    <source>
        <dbReference type="EMBL" id="AMD22085.1"/>
    </source>
</evidence>
<dbReference type="InterPro" id="IPR036400">
    <property type="entry name" value="Cyt_B5-like_heme/steroid_sf"/>
</dbReference>
<evidence type="ECO:0000259" key="3">
    <source>
        <dbReference type="SMART" id="SM01117"/>
    </source>
</evidence>
<name>A0A0X8HVC8_9SACH</name>
<dbReference type="SUPFAM" id="SSF55856">
    <property type="entry name" value="Cytochrome b5-like heme/steroid binding domain"/>
    <property type="match status" value="1"/>
</dbReference>
<dbReference type="RefSeq" id="XP_017989081.1">
    <property type="nucleotide sequence ID" value="XM_018133756.1"/>
</dbReference>
<dbReference type="Pfam" id="PF00173">
    <property type="entry name" value="Cyt-b5"/>
    <property type="match status" value="1"/>
</dbReference>
<dbReference type="EMBL" id="CP014247">
    <property type="protein sequence ID" value="AMD22085.1"/>
    <property type="molecule type" value="Genomic_DNA"/>
</dbReference>
<organism evidence="4 5">
    <name type="scientific">Eremothecium sinecaudum</name>
    <dbReference type="NCBI Taxonomy" id="45286"/>
    <lineage>
        <taxon>Eukaryota</taxon>
        <taxon>Fungi</taxon>
        <taxon>Dikarya</taxon>
        <taxon>Ascomycota</taxon>
        <taxon>Saccharomycotina</taxon>
        <taxon>Saccharomycetes</taxon>
        <taxon>Saccharomycetales</taxon>
        <taxon>Saccharomycetaceae</taxon>
        <taxon>Eremothecium</taxon>
    </lineage>
</organism>
<gene>
    <name evidence="4" type="ORF">AW171_hschr74095</name>
</gene>
<dbReference type="STRING" id="45286.A0A0X8HVC8"/>
<accession>A0A0X8HVC8</accession>
<keyword evidence="2" id="KW-0472">Membrane</keyword>
<dbReference type="PANTHER" id="PTHR10281:SF114">
    <property type="entry name" value="AER144CP"/>
    <property type="match status" value="1"/>
</dbReference>
<keyword evidence="2" id="KW-1133">Transmembrane helix</keyword>
<dbReference type="GO" id="GO:0016020">
    <property type="term" value="C:membrane"/>
    <property type="evidence" value="ECO:0007669"/>
    <property type="project" value="TreeGrafter"/>
</dbReference>
<reference evidence="4 5" key="1">
    <citation type="submission" date="2016-01" db="EMBL/GenBank/DDBJ databases">
        <title>Genome sequence of the yeast Holleya sinecauda.</title>
        <authorList>
            <person name="Dietrich F.S."/>
        </authorList>
    </citation>
    <scope>NUCLEOTIDE SEQUENCE [LARGE SCALE GENOMIC DNA]</scope>
    <source>
        <strain evidence="4 5">ATCC 58844</strain>
    </source>
</reference>
<evidence type="ECO:0000256" key="1">
    <source>
        <dbReference type="ARBA" id="ARBA00038357"/>
    </source>
</evidence>
<feature type="domain" description="Cytochrome b5 heme-binding" evidence="3">
    <location>
        <begin position="100"/>
        <end position="198"/>
    </location>
</feature>
<dbReference type="InterPro" id="IPR001199">
    <property type="entry name" value="Cyt_B5-like_heme/steroid-bd"/>
</dbReference>
<evidence type="ECO:0000256" key="2">
    <source>
        <dbReference type="SAM" id="Phobius"/>
    </source>
</evidence>
<dbReference type="InterPro" id="IPR050577">
    <property type="entry name" value="MAPR/NEUFC/NENF-like"/>
</dbReference>
<feature type="transmembrane region" description="Helical" evidence="2">
    <location>
        <begin position="36"/>
        <end position="58"/>
    </location>
</feature>
<dbReference type="AlphaFoldDB" id="A0A0X8HVC8"/>
<keyword evidence="2" id="KW-0812">Transmembrane</keyword>
<proteinExistence type="inferred from homology"/>
<dbReference type="GeneID" id="28725415"/>
<dbReference type="Proteomes" id="UP000243052">
    <property type="component" value="Chromosome vii"/>
</dbReference>
<dbReference type="PANTHER" id="PTHR10281">
    <property type="entry name" value="MEMBRANE-ASSOCIATED PROGESTERONE RECEPTOR COMPONENT-RELATED"/>
    <property type="match status" value="1"/>
</dbReference>
<keyword evidence="5" id="KW-1185">Reference proteome</keyword>
<dbReference type="Gene3D" id="3.10.120.10">
    <property type="entry name" value="Cytochrome b5-like heme/steroid binding domain"/>
    <property type="match status" value="1"/>
</dbReference>
<dbReference type="SMART" id="SM01117">
    <property type="entry name" value="Cyt-b5"/>
    <property type="match status" value="1"/>
</dbReference>
<sequence length="201" mass="23540">MYEKVNHSSEVTKLLTDSDSRAADTRRRTKFTILDILRILLGLVLLLECINRVIYGQWLSPKLLFNRRKPNYDLKPSIYWSENHIEIPHIFTHDELLTYSSTAEDREDPEDRPVLMSISGKVYDVSRSPQFYGANGPYRRFTGTDCSNLFGYPVWDIVALSTEECSPDVSNLKPSQLRRVREWESFYEERYPLVGYYQAVQ</sequence>
<dbReference type="OrthoDB" id="10257697at2759"/>
<protein>
    <submittedName>
        <fullName evidence="4">HGL255Cp</fullName>
    </submittedName>
</protein>
<comment type="similarity">
    <text evidence="1">Belongs to the cytochrome b5 family. MAPR subfamily.</text>
</comment>
<dbReference type="GO" id="GO:0012505">
    <property type="term" value="C:endomembrane system"/>
    <property type="evidence" value="ECO:0007669"/>
    <property type="project" value="TreeGrafter"/>
</dbReference>
<evidence type="ECO:0000313" key="5">
    <source>
        <dbReference type="Proteomes" id="UP000243052"/>
    </source>
</evidence>